<proteinExistence type="predicted"/>
<dbReference type="Proteomes" id="UP000253314">
    <property type="component" value="Unassembled WGS sequence"/>
</dbReference>
<evidence type="ECO:0000313" key="3">
    <source>
        <dbReference type="Proteomes" id="UP000253314"/>
    </source>
</evidence>
<evidence type="ECO:0000259" key="1">
    <source>
        <dbReference type="Pfam" id="PF20613"/>
    </source>
</evidence>
<accession>A0A366XTB1</accession>
<protein>
    <recommendedName>
        <fullName evidence="1">HipA-like kinase domain-containing protein</fullName>
    </recommendedName>
</protein>
<dbReference type="InterPro" id="IPR046748">
    <property type="entry name" value="HipA_2"/>
</dbReference>
<name>A0A366XTB1_9BACI</name>
<dbReference type="OrthoDB" id="2939938at2"/>
<keyword evidence="3" id="KW-1185">Reference proteome</keyword>
<reference evidence="2 3" key="1">
    <citation type="submission" date="2018-07" db="EMBL/GenBank/DDBJ databases">
        <title>Lottiidibacillus patelloidae gen. nov., sp. nov., isolated from the intestinal tract of a marine limpet and the reclassification of B. taeanensis BH030017T, B. algicola KMM 3737T and B. hwajinpoensis SW-72T as genus Lottiidibacillus.</title>
        <authorList>
            <person name="Liu R."/>
            <person name="Huang Z."/>
        </authorList>
    </citation>
    <scope>NUCLEOTIDE SEQUENCE [LARGE SCALE GENOMIC DNA]</scope>
    <source>
        <strain evidence="2 3">BH030017</strain>
    </source>
</reference>
<evidence type="ECO:0000313" key="2">
    <source>
        <dbReference type="EMBL" id="RBW68788.1"/>
    </source>
</evidence>
<gene>
    <name evidence="2" type="ORF">DS031_14675</name>
</gene>
<dbReference type="Pfam" id="PF20613">
    <property type="entry name" value="HipA_2"/>
    <property type="match status" value="1"/>
</dbReference>
<feature type="domain" description="HipA-like kinase" evidence="1">
    <location>
        <begin position="12"/>
        <end position="233"/>
    </location>
</feature>
<dbReference type="EMBL" id="QOCW01000016">
    <property type="protein sequence ID" value="RBW68788.1"/>
    <property type="molecule type" value="Genomic_DNA"/>
</dbReference>
<dbReference type="RefSeq" id="WP_113806829.1">
    <property type="nucleotide sequence ID" value="NZ_QOCW01000016.1"/>
</dbReference>
<comment type="caution">
    <text evidence="2">The sequence shown here is derived from an EMBL/GenBank/DDBJ whole genome shotgun (WGS) entry which is preliminary data.</text>
</comment>
<organism evidence="2 3">
    <name type="scientific">Bacillus taeanensis</name>
    <dbReference type="NCBI Taxonomy" id="273032"/>
    <lineage>
        <taxon>Bacteria</taxon>
        <taxon>Bacillati</taxon>
        <taxon>Bacillota</taxon>
        <taxon>Bacilli</taxon>
        <taxon>Bacillales</taxon>
        <taxon>Bacillaceae</taxon>
        <taxon>Bacillus</taxon>
    </lineage>
</organism>
<sequence>MTKSLKPVQFIRSLDGKSKPQLLLFNDSLTYVVKFKNNRQGTRVLVNEYVVGRLAQLLSLPAAPFKVVSISQEFIKTSSEKTAKKFKAGNQFASVFIPNCTGLSRVPPRPLREEIENIENIAGMVVFDHWVNNTDRGSNNILLEPLPNRKYDLHLIDHANCFPNEFKWTEETVKENPNQVVHRTVHKWAASLLTAKELQPYVEKIIALSNQSIYKVIQSIPNDWEVSPSEKAALFAYLVDAKNVLPHLIEKFTRKYM</sequence>
<dbReference type="AlphaFoldDB" id="A0A366XTB1"/>